<dbReference type="OrthoDB" id="5836832at2759"/>
<feature type="chain" id="PRO_5004298275" evidence="1">
    <location>
        <begin position="27"/>
        <end position="143"/>
    </location>
</feature>
<proteinExistence type="predicted"/>
<name>Q7YTS9_CAEEL</name>
<evidence type="ECO:0000313" key="2">
    <source>
        <dbReference type="EMBL" id="CAE17679.2"/>
    </source>
</evidence>
<keyword evidence="1" id="KW-0732">Signal</keyword>
<dbReference type="FunCoup" id="Q7YTS9">
    <property type="interactions" value="268"/>
</dbReference>
<dbReference type="WormBase" id="C06A12.8">
    <property type="protein sequence ID" value="CE42700"/>
    <property type="gene ID" value="WBGene00007359"/>
</dbReference>
<dbReference type="AlphaFoldDB" id="Q7YTS9"/>
<dbReference type="eggNOG" id="ENOG502THU0">
    <property type="taxonomic scope" value="Eukaryota"/>
</dbReference>
<dbReference type="KEGG" id="cel:CELE_C06A12.8"/>
<gene>
    <name evidence="2 4" type="ORF">C06A12.8</name>
    <name evidence="2" type="ORF">CELE_C06A12.8</name>
</gene>
<reference evidence="2 3" key="1">
    <citation type="journal article" date="1998" name="Science">
        <title>Genome sequence of the nematode C. elegans: a platform for investigating biology.</title>
        <authorList>
            <consortium name="The C. elegans sequencing consortium"/>
            <person name="Sulson J.E."/>
            <person name="Waterston R."/>
        </authorList>
    </citation>
    <scope>NUCLEOTIDE SEQUENCE [LARGE SCALE GENOMIC DNA]</scope>
    <source>
        <strain evidence="2 3">Bristol N2</strain>
    </source>
</reference>
<dbReference type="HOGENOM" id="CLU_121110_0_0_1"/>
<dbReference type="Proteomes" id="UP000001940">
    <property type="component" value="Chromosome IV"/>
</dbReference>
<dbReference type="SMR" id="Q7YTS9"/>
<keyword evidence="3" id="KW-1185">Reference proteome</keyword>
<feature type="signal peptide" evidence="1">
    <location>
        <begin position="1"/>
        <end position="26"/>
    </location>
</feature>
<dbReference type="GeneID" id="3565607"/>
<accession>Q7YTS9</accession>
<dbReference type="OMA" id="DSESWFD"/>
<protein>
    <submittedName>
        <fullName evidence="2">RxLR effector protein</fullName>
    </submittedName>
</protein>
<dbReference type="PaxDb" id="6239-C06A12.8"/>
<organism evidence="2 3">
    <name type="scientific">Caenorhabditis elegans</name>
    <dbReference type="NCBI Taxonomy" id="6239"/>
    <lineage>
        <taxon>Eukaryota</taxon>
        <taxon>Metazoa</taxon>
        <taxon>Ecdysozoa</taxon>
        <taxon>Nematoda</taxon>
        <taxon>Chromadorea</taxon>
        <taxon>Rhabditida</taxon>
        <taxon>Rhabditina</taxon>
        <taxon>Rhabditomorpha</taxon>
        <taxon>Rhabditoidea</taxon>
        <taxon>Rhabditidae</taxon>
        <taxon>Peloderinae</taxon>
        <taxon>Caenorhabditis</taxon>
    </lineage>
</organism>
<dbReference type="UCSC" id="C06A12.8">
    <property type="organism name" value="c. elegans"/>
</dbReference>
<dbReference type="RefSeq" id="NP_001021299.2">
    <property type="nucleotide sequence ID" value="NM_001026128.4"/>
</dbReference>
<evidence type="ECO:0000256" key="1">
    <source>
        <dbReference type="SAM" id="SignalP"/>
    </source>
</evidence>
<dbReference type="CTD" id="3565607"/>
<dbReference type="Bgee" id="WBGene00007359">
    <property type="expression patterns" value="Expressed in adult organism"/>
</dbReference>
<evidence type="ECO:0000313" key="3">
    <source>
        <dbReference type="Proteomes" id="UP000001940"/>
    </source>
</evidence>
<dbReference type="EMBL" id="BX284604">
    <property type="protein sequence ID" value="CAE17679.2"/>
    <property type="molecule type" value="Genomic_DNA"/>
</dbReference>
<dbReference type="AGR" id="WB:WBGene00007359"/>
<evidence type="ECO:0000313" key="4">
    <source>
        <dbReference type="WormBase" id="C06A12.8"/>
    </source>
</evidence>
<dbReference type="InParanoid" id="Q7YTS9"/>
<sequence>MKFGCLFGFTILFFIVLFQSIEKTTAYVARNITVDRAIDTMLMKIQSAVRKRNMTEFEKYFSAKFDSESWFDRYYSELSERQLGSFVLRRFGHVDARGKDFKFKFSESHDVPGHLLLRSFIAWTKRSFTNAFAIQTIRYYGEY</sequence>